<sequence>MMGSETASIAPKETAAWRLSAAASGSRPVTAVVEMTPAVKTASRVPSRVMTKVSSASEASGR</sequence>
<proteinExistence type="predicted"/>
<organism evidence="1 2">
    <name type="scientific">Rothia kristinae</name>
    <dbReference type="NCBI Taxonomy" id="37923"/>
    <lineage>
        <taxon>Bacteria</taxon>
        <taxon>Bacillati</taxon>
        <taxon>Actinomycetota</taxon>
        <taxon>Actinomycetes</taxon>
        <taxon>Micrococcales</taxon>
        <taxon>Micrococcaceae</taxon>
        <taxon>Rothia</taxon>
    </lineage>
</organism>
<protein>
    <submittedName>
        <fullName evidence="1">Uncharacterized protein</fullName>
    </submittedName>
</protein>
<accession>A0A657IU63</accession>
<dbReference type="AlphaFoldDB" id="A0A657IU63"/>
<dbReference type="EMBL" id="LWGZ01000763">
    <property type="protein sequence ID" value="OAX57640.1"/>
    <property type="molecule type" value="Genomic_DNA"/>
</dbReference>
<name>A0A657IU63_9MICC</name>
<evidence type="ECO:0000313" key="1">
    <source>
        <dbReference type="EMBL" id="OAX57640.1"/>
    </source>
</evidence>
<reference evidence="1 2" key="1">
    <citation type="submission" date="2016-04" db="EMBL/GenBank/DDBJ databases">
        <title>Identification of putative biosynthetic pathways for the production of bioactive secondary metabolites by the marine actinomycete Kocuria kristinae RUTW2-3.</title>
        <authorList>
            <person name="Waterworth S.C."/>
            <person name="Walmsley T.A."/>
            <person name="Matongo T."/>
            <person name="Davies-Coleman M.T."/>
            <person name="Dorrington R.A."/>
        </authorList>
    </citation>
    <scope>NUCLEOTIDE SEQUENCE [LARGE SCALE GENOMIC DNA]</scope>
    <source>
        <strain evidence="1 2">RUTW4-5</strain>
    </source>
</reference>
<evidence type="ECO:0000313" key="2">
    <source>
        <dbReference type="Proteomes" id="UP000092021"/>
    </source>
</evidence>
<dbReference type="Proteomes" id="UP000092021">
    <property type="component" value="Unassembled WGS sequence"/>
</dbReference>
<comment type="caution">
    <text evidence="1">The sequence shown here is derived from an EMBL/GenBank/DDBJ whole genome shotgun (WGS) entry which is preliminary data.</text>
</comment>
<gene>
    <name evidence="1" type="ORF">A5N15_08600</name>
</gene>